<sequence length="65" mass="8153">MELWDYKIDKTPEMTPEVERWFLERRLNYGHFKKIKLTTIKKYWQQLKIDPAMRQMLANFIKKYA</sequence>
<dbReference type="EMBL" id="PFOI01000037">
    <property type="protein sequence ID" value="PIZ70752.1"/>
    <property type="molecule type" value="Genomic_DNA"/>
</dbReference>
<evidence type="ECO:0000313" key="2">
    <source>
        <dbReference type="Proteomes" id="UP000231071"/>
    </source>
</evidence>
<comment type="caution">
    <text evidence="1">The sequence shown here is derived from an EMBL/GenBank/DDBJ whole genome shotgun (WGS) entry which is preliminary data.</text>
</comment>
<name>A0A2M7UHP8_9BACT</name>
<proteinExistence type="predicted"/>
<evidence type="ECO:0000313" key="1">
    <source>
        <dbReference type="EMBL" id="PIZ70752.1"/>
    </source>
</evidence>
<organism evidence="1 2">
    <name type="scientific">Candidatus Portnoybacteria bacterium CG_4_10_14_0_2_um_filter_39_11</name>
    <dbReference type="NCBI Taxonomy" id="1974797"/>
    <lineage>
        <taxon>Bacteria</taxon>
        <taxon>Candidatus Portnoyibacteriota</taxon>
    </lineage>
</organism>
<reference evidence="2" key="1">
    <citation type="submission" date="2017-09" db="EMBL/GenBank/DDBJ databases">
        <title>Depth-based differentiation of microbial function through sediment-hosted aquifers and enrichment of novel symbionts in the deep terrestrial subsurface.</title>
        <authorList>
            <person name="Probst A.J."/>
            <person name="Ladd B."/>
            <person name="Jarett J.K."/>
            <person name="Geller-Mcgrath D.E."/>
            <person name="Sieber C.M.K."/>
            <person name="Emerson J.B."/>
            <person name="Anantharaman K."/>
            <person name="Thomas B.C."/>
            <person name="Malmstrom R."/>
            <person name="Stieglmeier M."/>
            <person name="Klingl A."/>
            <person name="Woyke T."/>
            <person name="Ryan C.M."/>
            <person name="Banfield J.F."/>
        </authorList>
    </citation>
    <scope>NUCLEOTIDE SEQUENCE [LARGE SCALE GENOMIC DNA]</scope>
</reference>
<dbReference type="AlphaFoldDB" id="A0A2M7UHP8"/>
<gene>
    <name evidence="1" type="ORF">COY09_02180</name>
</gene>
<accession>A0A2M7UHP8</accession>
<dbReference type="Proteomes" id="UP000231071">
    <property type="component" value="Unassembled WGS sequence"/>
</dbReference>
<protein>
    <submittedName>
        <fullName evidence="1">Uncharacterized protein</fullName>
    </submittedName>
</protein>